<evidence type="ECO:0000259" key="7">
    <source>
        <dbReference type="Pfam" id="PF26337"/>
    </source>
</evidence>
<dbReference type="EC" id="2.4.1.-" evidence="5"/>
<comment type="similarity">
    <text evidence="5">Belongs to the Gtf3 glucosyltransferase family.</text>
</comment>
<dbReference type="UniPathway" id="UPA00378"/>
<dbReference type="GO" id="GO:0000166">
    <property type="term" value="F:nucleotide binding"/>
    <property type="evidence" value="ECO:0007669"/>
    <property type="project" value="UniProtKB-KW"/>
</dbReference>
<evidence type="ECO:0000313" key="9">
    <source>
        <dbReference type="Proteomes" id="UP000439678"/>
    </source>
</evidence>
<gene>
    <name evidence="5" type="primary">gtf3</name>
    <name evidence="8" type="ORF">GMC65_10595</name>
</gene>
<evidence type="ECO:0000256" key="3">
    <source>
        <dbReference type="ARBA" id="ARBA00022679"/>
    </source>
</evidence>
<dbReference type="InterPro" id="IPR043676">
    <property type="entry name" value="Gtf3"/>
</dbReference>
<reference evidence="8 9" key="1">
    <citation type="journal article" date="2019" name="Nat. Med.">
        <title>A library of human gut bacterial isolates paired with longitudinal multiomics data enables mechanistic microbiome research.</title>
        <authorList>
            <person name="Poyet M."/>
            <person name="Groussin M."/>
            <person name="Gibbons S.M."/>
            <person name="Avila-Pacheco J."/>
            <person name="Jiang X."/>
            <person name="Kearney S.M."/>
            <person name="Perrotta A.R."/>
            <person name="Berdy B."/>
            <person name="Zhao S."/>
            <person name="Lieberman T.D."/>
            <person name="Swanson P.K."/>
            <person name="Smith M."/>
            <person name="Roesemann S."/>
            <person name="Alexander J.E."/>
            <person name="Rich S.A."/>
            <person name="Livny J."/>
            <person name="Vlamakis H."/>
            <person name="Clish C."/>
            <person name="Bullock K."/>
            <person name="Deik A."/>
            <person name="Scott J."/>
            <person name="Pierce K.A."/>
            <person name="Xavier R.J."/>
            <person name="Alm E.J."/>
        </authorList>
    </citation>
    <scope>NUCLEOTIDE SEQUENCE [LARGE SCALE GENOMIC DNA]</scope>
    <source>
        <strain evidence="8 9">BIOML-A4</strain>
    </source>
</reference>
<comment type="caution">
    <text evidence="8">The sequence shown here is derived from an EMBL/GenBank/DDBJ whole genome shotgun (WGS) entry which is preliminary data.</text>
</comment>
<feature type="domain" description="Glucosyltransferase 3-like C-terminal" evidence="7">
    <location>
        <begin position="171"/>
        <end position="327"/>
    </location>
</feature>
<evidence type="ECO:0000256" key="5">
    <source>
        <dbReference type="HAMAP-Rule" id="MF_00841"/>
    </source>
</evidence>
<comment type="pathway">
    <text evidence="1 5">Protein modification; protein glycosylation.</text>
</comment>
<evidence type="ECO:0000259" key="6">
    <source>
        <dbReference type="Pfam" id="PF26334"/>
    </source>
</evidence>
<keyword evidence="3 5" id="KW-0808">Transferase</keyword>
<feature type="binding site" evidence="5">
    <location>
        <position position="179"/>
    </location>
    <ligand>
        <name>UDP</name>
        <dbReference type="ChEBI" id="CHEBI:58223"/>
    </ligand>
</feature>
<dbReference type="Pfam" id="PF26337">
    <property type="entry name" value="Gtf3_C"/>
    <property type="match status" value="1"/>
</dbReference>
<dbReference type="Gene3D" id="3.40.50.2000">
    <property type="entry name" value="Glycogen Phosphorylase B"/>
    <property type="match status" value="2"/>
</dbReference>
<evidence type="ECO:0000256" key="1">
    <source>
        <dbReference type="ARBA" id="ARBA00004922"/>
    </source>
</evidence>
<comment type="caution">
    <text evidence="5">Lacks conserved residue(s) required for the propagation of feature annotation.</text>
</comment>
<dbReference type="RefSeq" id="WP_105257721.1">
    <property type="nucleotide sequence ID" value="NZ_CP020451.2"/>
</dbReference>
<feature type="binding site" evidence="5">
    <location>
        <begin position="249"/>
        <end position="254"/>
    </location>
    <ligand>
        <name>UDP</name>
        <dbReference type="ChEBI" id="CHEBI:58223"/>
    </ligand>
</feature>
<dbReference type="SUPFAM" id="SSF53756">
    <property type="entry name" value="UDP-Glycosyltransferase/glycogen phosphorylase"/>
    <property type="match status" value="2"/>
</dbReference>
<evidence type="ECO:0000256" key="2">
    <source>
        <dbReference type="ARBA" id="ARBA00022676"/>
    </source>
</evidence>
<dbReference type="AlphaFoldDB" id="A0A2L2PBI7"/>
<organism evidence="8 9">
    <name type="scientific">Streptococcus salivarius</name>
    <dbReference type="NCBI Taxonomy" id="1304"/>
    <lineage>
        <taxon>Bacteria</taxon>
        <taxon>Bacillati</taxon>
        <taxon>Bacillota</taxon>
        <taxon>Bacilli</taxon>
        <taxon>Lactobacillales</taxon>
        <taxon>Streptococcaceae</taxon>
        <taxon>Streptococcus</taxon>
    </lineage>
</organism>
<dbReference type="PIRSF" id="PIRSF007023">
    <property type="entry name" value="UDP-Galf_transf"/>
    <property type="match status" value="1"/>
</dbReference>
<keyword evidence="2 5" id="KW-0328">Glycosyltransferase</keyword>
<dbReference type="HAMAP" id="MF_00841">
    <property type="entry name" value="Gtf3"/>
    <property type="match status" value="1"/>
</dbReference>
<comment type="domain">
    <text evidence="5">Dimerizes via the C-terminus; dimerization is required for tetramer formation. Binds protein substrate via an exposed loop in the N-terminus.</text>
</comment>
<feature type="domain" description="Glucosyltransferase 3-like N-terminal" evidence="6">
    <location>
        <begin position="3"/>
        <end position="153"/>
    </location>
</feature>
<evidence type="ECO:0000256" key="4">
    <source>
        <dbReference type="ARBA" id="ARBA00022741"/>
    </source>
</evidence>
<comment type="subunit">
    <text evidence="5">Homotetramer; a dimer of dimers.</text>
</comment>
<protein>
    <recommendedName>
        <fullName evidence="5">Glucosyltransferase 3</fullName>
        <ecNumber evidence="5">2.4.1.-</ecNumber>
    </recommendedName>
</protein>
<evidence type="ECO:0000313" key="8">
    <source>
        <dbReference type="EMBL" id="MTR28762.1"/>
    </source>
</evidence>
<proteinExistence type="inferred from homology"/>
<dbReference type="EMBL" id="WMYO01000014">
    <property type="protein sequence ID" value="MTR28762.1"/>
    <property type="molecule type" value="Genomic_DNA"/>
</dbReference>
<dbReference type="Pfam" id="PF26334">
    <property type="entry name" value="Gtf3_N"/>
    <property type="match status" value="1"/>
</dbReference>
<dbReference type="InterPro" id="IPR058592">
    <property type="entry name" value="Gtf3_C"/>
</dbReference>
<dbReference type="Proteomes" id="UP000439678">
    <property type="component" value="Unassembled WGS sequence"/>
</dbReference>
<accession>A0A2L2PBI7</accession>
<comment type="function">
    <text evidence="5">Required for polymorphic O-glycosylation of the serine-rich repeat protein in this bacteria. Catalyzes the second step in glycosylation by transferring glucose from UDP-glucose to the terminal GlcNAc moiety of the 3-O-(N-acetyl-alpha-D-glucosaminyl)-L-seryl-[protein] resulting from the first glycosylation step.</text>
</comment>
<dbReference type="GO" id="GO:0035251">
    <property type="term" value="F:UDP-glucosyltransferase activity"/>
    <property type="evidence" value="ECO:0007669"/>
    <property type="project" value="UniProtKB-UniRule"/>
</dbReference>
<name>A0A2L2PBI7_STRSL</name>
<sequence length="333" mass="38174">MRVHFTNLFGQSPRSVALIAQNDTMKIAKELGANELAIYFYDNSQESSGELNSRLDGIVAGVSYGDIVFFQSPSWNSVSWDTSLLHKFRAVQTKLVMFIHDVPPIMFPSNYFLMPNYIEMYNLCDVVVVPSEQMRDRLIEEGLTVKKIIIQELWDLPHNLDLHKPSFQKKLIFAGNPTRFPHILNWQQETPLHVYAEKEEDKDYSRIQLEGWRNKQELLFDLSKGGFGLVWGNSEKSEDELDYYKLNISYKLSTYLAAGLPVVVPDYLSNADYVREHGLGFVVSSLEEADRCVQECTEEQYAQMVANAQYTAYLISNGYFIKKLFIAAIMALG</sequence>
<dbReference type="InterPro" id="IPR058591">
    <property type="entry name" value="Gtf3_N"/>
</dbReference>
<keyword evidence="4 5" id="KW-0547">Nucleotide-binding</keyword>